<evidence type="ECO:0000256" key="5">
    <source>
        <dbReference type="HAMAP-Rule" id="MF_02126"/>
    </source>
</evidence>
<dbReference type="InterPro" id="IPR019874">
    <property type="entry name" value="RF_methyltr_PrmC"/>
</dbReference>
<dbReference type="PANTHER" id="PTHR18895:SF74">
    <property type="entry name" value="MTRF1L RELEASE FACTOR GLUTAMINE METHYLTRANSFERASE"/>
    <property type="match status" value="1"/>
</dbReference>
<reference evidence="8 9" key="1">
    <citation type="submission" date="2020-07" db="EMBL/GenBank/DDBJ databases">
        <title>Genomic Encyclopedia of Type Strains, Phase IV (KMG-V): Genome sequencing to study the core and pangenomes of soil and plant-associated prokaryotes.</title>
        <authorList>
            <person name="Whitman W."/>
        </authorList>
    </citation>
    <scope>NUCLEOTIDE SEQUENCE [LARGE SCALE GENOMIC DNA]</scope>
    <source>
        <strain evidence="8 9">RH2WT43</strain>
    </source>
</reference>
<dbReference type="EC" id="2.1.1.297" evidence="5"/>
<comment type="caution">
    <text evidence="8">The sequence shown here is derived from an EMBL/GenBank/DDBJ whole genome shotgun (WGS) entry which is preliminary data.</text>
</comment>
<feature type="binding site" evidence="5">
    <location>
        <position position="172"/>
    </location>
    <ligand>
        <name>S-adenosyl-L-methionine</name>
        <dbReference type="ChEBI" id="CHEBI:59789"/>
    </ligand>
</feature>
<dbReference type="PROSITE" id="PS00092">
    <property type="entry name" value="N6_MTASE"/>
    <property type="match status" value="1"/>
</dbReference>
<sequence>MRLGGDDARGEAELLLAHVLGRTRAWLFAWPEHAVGAEQTSAFERLVEARRAGAPVAYLLGRRGFWSFDLAVSPAVLIPRPETELLVELALERIPSDEASALADLGTGSGAIALALAHERPHANVVATDASAAALAVAFANAQRLGIGNVRFVHGDWYAPLGTARFALVASNPPYIAADDPHLARGDLRHEPLSALASGHDGLDAIRAIVADAPAHLLPRGWLLVEHGWEQGAAVRALFVGRGLDDVQSVRDVAGHERVTLGCLPA</sequence>
<keyword evidence="9" id="KW-1185">Reference proteome</keyword>
<comment type="similarity">
    <text evidence="5">Belongs to the protein N5-glutamine methyltransferase family. PrmC subfamily.</text>
</comment>
<keyword evidence="3 5" id="KW-0949">S-adenosyl-L-methionine</keyword>
<dbReference type="EMBL" id="JACGXL010000005">
    <property type="protein sequence ID" value="MBA8888773.1"/>
    <property type="molecule type" value="Genomic_DNA"/>
</dbReference>
<keyword evidence="2 5" id="KW-0808">Transferase</keyword>
<feature type="domain" description="Release factor glutamine methyltransferase N-terminal" evidence="7">
    <location>
        <begin position="5"/>
        <end position="61"/>
    </location>
</feature>
<dbReference type="SUPFAM" id="SSF53335">
    <property type="entry name" value="S-adenosyl-L-methionine-dependent methyltransferases"/>
    <property type="match status" value="1"/>
</dbReference>
<dbReference type="FunFam" id="3.40.50.150:FF:000053">
    <property type="entry name" value="Release factor glutamine methyltransferase"/>
    <property type="match status" value="1"/>
</dbReference>
<dbReference type="CDD" id="cd02440">
    <property type="entry name" value="AdoMet_MTases"/>
    <property type="match status" value="1"/>
</dbReference>
<dbReference type="InterPro" id="IPR004556">
    <property type="entry name" value="HemK-like"/>
</dbReference>
<dbReference type="NCBIfam" id="TIGR00536">
    <property type="entry name" value="hemK_fam"/>
    <property type="match status" value="1"/>
</dbReference>
<feature type="binding site" evidence="5">
    <location>
        <position position="129"/>
    </location>
    <ligand>
        <name>S-adenosyl-L-methionine</name>
        <dbReference type="ChEBI" id="CHEBI:59789"/>
    </ligand>
</feature>
<feature type="binding site" evidence="5">
    <location>
        <begin position="106"/>
        <end position="110"/>
    </location>
    <ligand>
        <name>S-adenosyl-L-methionine</name>
        <dbReference type="ChEBI" id="CHEBI:59789"/>
    </ligand>
</feature>
<feature type="binding site" evidence="5">
    <location>
        <begin position="172"/>
        <end position="175"/>
    </location>
    <ligand>
        <name>substrate</name>
    </ligand>
</feature>
<dbReference type="GO" id="GO:0032259">
    <property type="term" value="P:methylation"/>
    <property type="evidence" value="ECO:0007669"/>
    <property type="project" value="UniProtKB-KW"/>
</dbReference>
<dbReference type="InterPro" id="IPR002052">
    <property type="entry name" value="DNA_methylase_N6_adenine_CS"/>
</dbReference>
<dbReference type="GO" id="GO:0102559">
    <property type="term" value="F:peptide chain release factor N(5)-glutamine methyltransferase activity"/>
    <property type="evidence" value="ECO:0007669"/>
    <property type="project" value="UniProtKB-EC"/>
</dbReference>
<comment type="function">
    <text evidence="5">Methylates the class 1 translation termination release factors RF1/PrfA and RF2/PrfB on the glutamine residue of the universally conserved GGQ motif.</text>
</comment>
<evidence type="ECO:0000313" key="8">
    <source>
        <dbReference type="EMBL" id="MBA8888773.1"/>
    </source>
</evidence>
<dbReference type="Pfam" id="PF05175">
    <property type="entry name" value="MTS"/>
    <property type="match status" value="1"/>
</dbReference>
<feature type="binding site" evidence="5">
    <location>
        <position position="157"/>
    </location>
    <ligand>
        <name>S-adenosyl-L-methionine</name>
        <dbReference type="ChEBI" id="CHEBI:59789"/>
    </ligand>
</feature>
<evidence type="ECO:0000256" key="2">
    <source>
        <dbReference type="ARBA" id="ARBA00022679"/>
    </source>
</evidence>
<evidence type="ECO:0000256" key="3">
    <source>
        <dbReference type="ARBA" id="ARBA00022691"/>
    </source>
</evidence>
<dbReference type="NCBIfam" id="TIGR03534">
    <property type="entry name" value="RF_mod_PrmC"/>
    <property type="match status" value="1"/>
</dbReference>
<dbReference type="InterPro" id="IPR040758">
    <property type="entry name" value="PrmC_N"/>
</dbReference>
<protein>
    <recommendedName>
        <fullName evidence="5">Release factor glutamine methyltransferase</fullName>
        <shortName evidence="5">RF MTase</shortName>
        <ecNumber evidence="5">2.1.1.297</ecNumber>
    </recommendedName>
    <alternativeName>
        <fullName evidence="5">N5-glutamine methyltransferase PrmC</fullName>
    </alternativeName>
    <alternativeName>
        <fullName evidence="5">Protein-(glutamine-N5) MTase PrmC</fullName>
    </alternativeName>
    <alternativeName>
        <fullName evidence="5">Protein-glutamine N-methyltransferase PrmC</fullName>
    </alternativeName>
</protein>
<accession>A0A839F1D8</accession>
<keyword evidence="1 5" id="KW-0489">Methyltransferase</keyword>
<dbReference type="Gene3D" id="3.40.50.150">
    <property type="entry name" value="Vaccinia Virus protein VP39"/>
    <property type="match status" value="1"/>
</dbReference>
<evidence type="ECO:0000313" key="9">
    <source>
        <dbReference type="Proteomes" id="UP000550401"/>
    </source>
</evidence>
<name>A0A839F1D8_9GAMM</name>
<gene>
    <name evidence="5" type="primary">prmC</name>
    <name evidence="8" type="ORF">FHW12_003009</name>
</gene>
<dbReference type="GO" id="GO:0003676">
    <property type="term" value="F:nucleic acid binding"/>
    <property type="evidence" value="ECO:0007669"/>
    <property type="project" value="InterPro"/>
</dbReference>
<dbReference type="HAMAP" id="MF_02126">
    <property type="entry name" value="RF_methyltr_PrmC"/>
    <property type="match status" value="1"/>
</dbReference>
<dbReference type="Proteomes" id="UP000550401">
    <property type="component" value="Unassembled WGS sequence"/>
</dbReference>
<dbReference type="InterPro" id="IPR050320">
    <property type="entry name" value="N5-glutamine_MTase"/>
</dbReference>
<evidence type="ECO:0000259" key="7">
    <source>
        <dbReference type="Pfam" id="PF17827"/>
    </source>
</evidence>
<evidence type="ECO:0000259" key="6">
    <source>
        <dbReference type="Pfam" id="PF05175"/>
    </source>
</evidence>
<evidence type="ECO:0000256" key="1">
    <source>
        <dbReference type="ARBA" id="ARBA00022603"/>
    </source>
</evidence>
<dbReference type="Gene3D" id="1.10.8.10">
    <property type="entry name" value="DNA helicase RuvA subunit, C-terminal domain"/>
    <property type="match status" value="1"/>
</dbReference>
<organism evidence="8 9">
    <name type="scientific">Dokdonella fugitiva</name>
    <dbReference type="NCBI Taxonomy" id="328517"/>
    <lineage>
        <taxon>Bacteria</taxon>
        <taxon>Pseudomonadati</taxon>
        <taxon>Pseudomonadota</taxon>
        <taxon>Gammaproteobacteria</taxon>
        <taxon>Lysobacterales</taxon>
        <taxon>Rhodanobacteraceae</taxon>
        <taxon>Dokdonella</taxon>
    </lineage>
</organism>
<dbReference type="Pfam" id="PF17827">
    <property type="entry name" value="PrmC_N"/>
    <property type="match status" value="1"/>
</dbReference>
<dbReference type="InterPro" id="IPR029063">
    <property type="entry name" value="SAM-dependent_MTases_sf"/>
</dbReference>
<proteinExistence type="inferred from homology"/>
<dbReference type="PANTHER" id="PTHR18895">
    <property type="entry name" value="HEMK METHYLTRANSFERASE"/>
    <property type="match status" value="1"/>
</dbReference>
<dbReference type="AlphaFoldDB" id="A0A839F1D8"/>
<feature type="domain" description="Methyltransferase small" evidence="6">
    <location>
        <begin position="89"/>
        <end position="178"/>
    </location>
</feature>
<dbReference type="InterPro" id="IPR007848">
    <property type="entry name" value="Small_mtfrase_dom"/>
</dbReference>
<evidence type="ECO:0000256" key="4">
    <source>
        <dbReference type="ARBA" id="ARBA00048391"/>
    </source>
</evidence>
<comment type="catalytic activity">
    <reaction evidence="4 5">
        <text>L-glutaminyl-[peptide chain release factor] + S-adenosyl-L-methionine = N(5)-methyl-L-glutaminyl-[peptide chain release factor] + S-adenosyl-L-homocysteine + H(+)</text>
        <dbReference type="Rhea" id="RHEA:42896"/>
        <dbReference type="Rhea" id="RHEA-COMP:10271"/>
        <dbReference type="Rhea" id="RHEA-COMP:10272"/>
        <dbReference type="ChEBI" id="CHEBI:15378"/>
        <dbReference type="ChEBI" id="CHEBI:30011"/>
        <dbReference type="ChEBI" id="CHEBI:57856"/>
        <dbReference type="ChEBI" id="CHEBI:59789"/>
        <dbReference type="ChEBI" id="CHEBI:61891"/>
        <dbReference type="EC" id="2.1.1.297"/>
    </reaction>
</comment>